<proteinExistence type="predicted"/>
<reference evidence="2" key="2">
    <citation type="journal article" date="2015" name="Data Brief">
        <title>Shoot transcriptome of the giant reed, Arundo donax.</title>
        <authorList>
            <person name="Barrero R.A."/>
            <person name="Guerrero F.D."/>
            <person name="Moolhuijzen P."/>
            <person name="Goolsby J.A."/>
            <person name="Tidwell J."/>
            <person name="Bellgard S.E."/>
            <person name="Bellgard M.I."/>
        </authorList>
    </citation>
    <scope>NUCLEOTIDE SEQUENCE</scope>
    <source>
        <tissue evidence="2">Shoot tissue taken approximately 20 cm above the soil surface</tissue>
    </source>
</reference>
<protein>
    <recommendedName>
        <fullName evidence="1">Helitron helicase-like domain-containing protein</fullName>
    </recommendedName>
</protein>
<dbReference type="EMBL" id="GBRH01206375">
    <property type="protein sequence ID" value="JAD91520.1"/>
    <property type="molecule type" value="Transcribed_RNA"/>
</dbReference>
<dbReference type="Pfam" id="PF14214">
    <property type="entry name" value="Helitron_like_N"/>
    <property type="match status" value="1"/>
</dbReference>
<dbReference type="InterPro" id="IPR025476">
    <property type="entry name" value="Helitron_helicase-like"/>
</dbReference>
<feature type="domain" description="Helitron helicase-like" evidence="1">
    <location>
        <begin position="1"/>
        <end position="74"/>
    </location>
</feature>
<sequence>MTFTCNPKWPEIILMLTEDQQPNDRSDIIVRVFYLKLQELLNDIKGGTIFGPINAILHSIEFQKSGLPHVHILVWLNKDRTKMTIEKIDTYISAEIPDPKLDPLGYVLVSEHMMHDLCGEKDPHCPCMKEGKCSKFYPKEF</sequence>
<dbReference type="AlphaFoldDB" id="A0A0A9E0R5"/>
<reference evidence="2" key="1">
    <citation type="submission" date="2014-09" db="EMBL/GenBank/DDBJ databases">
        <authorList>
            <person name="Magalhaes I.L.F."/>
            <person name="Oliveira U."/>
            <person name="Santos F.R."/>
            <person name="Vidigal T.H.D.A."/>
            <person name="Brescovit A.D."/>
            <person name="Santos A.J."/>
        </authorList>
    </citation>
    <scope>NUCLEOTIDE SEQUENCE</scope>
    <source>
        <tissue evidence="2">Shoot tissue taken approximately 20 cm above the soil surface</tissue>
    </source>
</reference>
<evidence type="ECO:0000259" key="1">
    <source>
        <dbReference type="Pfam" id="PF14214"/>
    </source>
</evidence>
<name>A0A0A9E0R5_ARUDO</name>
<organism evidence="2">
    <name type="scientific">Arundo donax</name>
    <name type="common">Giant reed</name>
    <name type="synonym">Donax arundinaceus</name>
    <dbReference type="NCBI Taxonomy" id="35708"/>
    <lineage>
        <taxon>Eukaryota</taxon>
        <taxon>Viridiplantae</taxon>
        <taxon>Streptophyta</taxon>
        <taxon>Embryophyta</taxon>
        <taxon>Tracheophyta</taxon>
        <taxon>Spermatophyta</taxon>
        <taxon>Magnoliopsida</taxon>
        <taxon>Liliopsida</taxon>
        <taxon>Poales</taxon>
        <taxon>Poaceae</taxon>
        <taxon>PACMAD clade</taxon>
        <taxon>Arundinoideae</taxon>
        <taxon>Arundineae</taxon>
        <taxon>Arundo</taxon>
    </lineage>
</organism>
<evidence type="ECO:0000313" key="2">
    <source>
        <dbReference type="EMBL" id="JAD91520.1"/>
    </source>
</evidence>
<accession>A0A0A9E0R5</accession>